<feature type="transmembrane region" description="Helical" evidence="8">
    <location>
        <begin position="314"/>
        <end position="339"/>
    </location>
</feature>
<evidence type="ECO:0000256" key="1">
    <source>
        <dbReference type="ARBA" id="ARBA00004651"/>
    </source>
</evidence>
<feature type="transmembrane region" description="Helical" evidence="8">
    <location>
        <begin position="7"/>
        <end position="25"/>
    </location>
</feature>
<evidence type="ECO:0000256" key="4">
    <source>
        <dbReference type="ARBA" id="ARBA00022475"/>
    </source>
</evidence>
<dbReference type="PANTHER" id="PTHR21716">
    <property type="entry name" value="TRANSMEMBRANE PROTEIN"/>
    <property type="match status" value="1"/>
</dbReference>
<dbReference type="RefSeq" id="WP_090849753.1">
    <property type="nucleotide sequence ID" value="NZ_FNJU01000001.1"/>
</dbReference>
<dbReference type="Proteomes" id="UP000199159">
    <property type="component" value="Unassembled WGS sequence"/>
</dbReference>
<evidence type="ECO:0000256" key="5">
    <source>
        <dbReference type="ARBA" id="ARBA00022692"/>
    </source>
</evidence>
<dbReference type="AlphaFoldDB" id="A0A1H0Q5S1"/>
<keyword evidence="4" id="KW-1003">Cell membrane</keyword>
<dbReference type="GO" id="GO:0055085">
    <property type="term" value="P:transmembrane transport"/>
    <property type="evidence" value="ECO:0007669"/>
    <property type="project" value="TreeGrafter"/>
</dbReference>
<dbReference type="InterPro" id="IPR002549">
    <property type="entry name" value="AI-2E-like"/>
</dbReference>
<sequence>MWIKHPFFKYMSGITLVLFTIYLLSKVQFIFEPINSFITILFFPLILSGFLYYLLKPVVNLLSKVKFIPRTLAVVFVFLSIIGSLVFGGFSIGDQIVTQVQQFEEDIPSLIDQNEEMTKELINTNSFGFYSYDEGKQTLLNYIENQSKHLSEDVTNILASLANFFTVLLVVPFILFYFLKDGHQLQPFLLHFLPDKHKEEGRRLLNDIDKTLSTYIGGQMMVALVNGLLMYIGYLIIGLDYALVLAIIITLTAVIPIIGPALGILPAILVALVIDPFMILQILILLLIVQQLEGNIIAPLIIGNKLSIHPLTVILLLLTAGTLYGFIGILIAVPFYSVIKVTIKNIYRFYHLHFAE</sequence>
<organism evidence="9 10">
    <name type="scientific">Litchfieldia salsa</name>
    <dbReference type="NCBI Taxonomy" id="930152"/>
    <lineage>
        <taxon>Bacteria</taxon>
        <taxon>Bacillati</taxon>
        <taxon>Bacillota</taxon>
        <taxon>Bacilli</taxon>
        <taxon>Bacillales</taxon>
        <taxon>Bacillaceae</taxon>
        <taxon>Litchfieldia</taxon>
    </lineage>
</organism>
<evidence type="ECO:0000313" key="10">
    <source>
        <dbReference type="Proteomes" id="UP000199159"/>
    </source>
</evidence>
<feature type="transmembrane region" description="Helical" evidence="8">
    <location>
        <begin position="37"/>
        <end position="55"/>
    </location>
</feature>
<keyword evidence="6 8" id="KW-1133">Transmembrane helix</keyword>
<evidence type="ECO:0000256" key="7">
    <source>
        <dbReference type="ARBA" id="ARBA00023136"/>
    </source>
</evidence>
<proteinExistence type="inferred from homology"/>
<feature type="transmembrane region" description="Helical" evidence="8">
    <location>
        <begin position="67"/>
        <end position="90"/>
    </location>
</feature>
<evidence type="ECO:0000256" key="2">
    <source>
        <dbReference type="ARBA" id="ARBA00009773"/>
    </source>
</evidence>
<protein>
    <submittedName>
        <fullName evidence="9">Predicted PurR-regulated permease PerM</fullName>
    </submittedName>
</protein>
<dbReference type="STRING" id="930152.SAMN05216565_101614"/>
<comment type="similarity">
    <text evidence="2">Belongs to the autoinducer-2 exporter (AI-2E) (TC 2.A.86) family.</text>
</comment>
<dbReference type="PANTHER" id="PTHR21716:SF53">
    <property type="entry name" value="PERMEASE PERM-RELATED"/>
    <property type="match status" value="1"/>
</dbReference>
<dbReference type="OrthoDB" id="9793390at2"/>
<reference evidence="10" key="1">
    <citation type="submission" date="2016-10" db="EMBL/GenBank/DDBJ databases">
        <authorList>
            <person name="Varghese N."/>
            <person name="Submissions S."/>
        </authorList>
    </citation>
    <scope>NUCLEOTIDE SEQUENCE [LARGE SCALE GENOMIC DNA]</scope>
    <source>
        <strain evidence="10">IBRC-M10078</strain>
    </source>
</reference>
<keyword evidence="5 8" id="KW-0812">Transmembrane</keyword>
<gene>
    <name evidence="9" type="ORF">SAMN05216565_101614</name>
</gene>
<feature type="transmembrane region" description="Helical" evidence="8">
    <location>
        <begin position="279"/>
        <end position="302"/>
    </location>
</feature>
<keyword evidence="7 8" id="KW-0472">Membrane</keyword>
<feature type="transmembrane region" description="Helical" evidence="8">
    <location>
        <begin position="243"/>
        <end position="272"/>
    </location>
</feature>
<keyword evidence="3" id="KW-0813">Transport</keyword>
<dbReference type="Pfam" id="PF01594">
    <property type="entry name" value="AI-2E_transport"/>
    <property type="match status" value="1"/>
</dbReference>
<feature type="transmembrane region" description="Helical" evidence="8">
    <location>
        <begin position="157"/>
        <end position="179"/>
    </location>
</feature>
<comment type="subcellular location">
    <subcellularLocation>
        <location evidence="1">Cell membrane</location>
        <topology evidence="1">Multi-pass membrane protein</topology>
    </subcellularLocation>
</comment>
<dbReference type="GO" id="GO:0005886">
    <property type="term" value="C:plasma membrane"/>
    <property type="evidence" value="ECO:0007669"/>
    <property type="project" value="UniProtKB-SubCell"/>
</dbReference>
<feature type="transmembrane region" description="Helical" evidence="8">
    <location>
        <begin position="212"/>
        <end position="237"/>
    </location>
</feature>
<evidence type="ECO:0000256" key="6">
    <source>
        <dbReference type="ARBA" id="ARBA00022989"/>
    </source>
</evidence>
<evidence type="ECO:0000313" key="9">
    <source>
        <dbReference type="EMBL" id="SDP12674.1"/>
    </source>
</evidence>
<evidence type="ECO:0000256" key="8">
    <source>
        <dbReference type="SAM" id="Phobius"/>
    </source>
</evidence>
<accession>A0A1H0Q5S1</accession>
<dbReference type="EMBL" id="FNJU01000001">
    <property type="protein sequence ID" value="SDP12674.1"/>
    <property type="molecule type" value="Genomic_DNA"/>
</dbReference>
<keyword evidence="10" id="KW-1185">Reference proteome</keyword>
<name>A0A1H0Q5S1_9BACI</name>
<evidence type="ECO:0000256" key="3">
    <source>
        <dbReference type="ARBA" id="ARBA00022448"/>
    </source>
</evidence>